<dbReference type="Proteomes" id="UP000466445">
    <property type="component" value="Chromosome"/>
</dbReference>
<feature type="compositionally biased region" description="Gly residues" evidence="1">
    <location>
        <begin position="46"/>
        <end position="73"/>
    </location>
</feature>
<keyword evidence="2" id="KW-0732">Signal</keyword>
<dbReference type="InterPro" id="IPR006311">
    <property type="entry name" value="TAT_signal"/>
</dbReference>
<feature type="region of interest" description="Disordered" evidence="1">
    <location>
        <begin position="36"/>
        <end position="76"/>
    </location>
</feature>
<sequence length="146" mass="14093">MDEVTRNSPKNSLIRRRRLVVATAALSGVIALSGSPVAAADPSAGGESGAVTGAGFGPTLGVGGPSSYTGGGTSTQCQHNCSTATVGVGGPSSYTGGTTANHPGGTATQGVGDVNSYTGQATSGTAHNATNPTTRTGNFGPGHRHP</sequence>
<feature type="signal peptide" evidence="2">
    <location>
        <begin position="1"/>
        <end position="39"/>
    </location>
</feature>
<organism evidence="3 4">
    <name type="scientific">Mycolicibacterium sarraceniae</name>
    <dbReference type="NCBI Taxonomy" id="1534348"/>
    <lineage>
        <taxon>Bacteria</taxon>
        <taxon>Bacillati</taxon>
        <taxon>Actinomycetota</taxon>
        <taxon>Actinomycetes</taxon>
        <taxon>Mycobacteriales</taxon>
        <taxon>Mycobacteriaceae</taxon>
        <taxon>Mycolicibacterium</taxon>
    </lineage>
</organism>
<feature type="compositionally biased region" description="Polar residues" evidence="1">
    <location>
        <begin position="92"/>
        <end position="137"/>
    </location>
</feature>
<proteinExistence type="predicted"/>
<keyword evidence="4" id="KW-1185">Reference proteome</keyword>
<feature type="chain" id="PRO_5029798451" evidence="2">
    <location>
        <begin position="40"/>
        <end position="146"/>
    </location>
</feature>
<gene>
    <name evidence="3" type="ORF">MSAR_03270</name>
</gene>
<feature type="region of interest" description="Disordered" evidence="1">
    <location>
        <begin position="88"/>
        <end position="146"/>
    </location>
</feature>
<dbReference type="KEGG" id="msar:MSAR_03270"/>
<evidence type="ECO:0000313" key="3">
    <source>
        <dbReference type="EMBL" id="BBY57191.1"/>
    </source>
</evidence>
<evidence type="ECO:0000313" key="4">
    <source>
        <dbReference type="Proteomes" id="UP000466445"/>
    </source>
</evidence>
<dbReference type="RefSeq" id="WP_163694529.1">
    <property type="nucleotide sequence ID" value="NZ_AP022595.1"/>
</dbReference>
<dbReference type="AlphaFoldDB" id="A0A7I7SLC2"/>
<protein>
    <submittedName>
        <fullName evidence="3">Uncharacterized protein</fullName>
    </submittedName>
</protein>
<dbReference type="EMBL" id="AP022595">
    <property type="protein sequence ID" value="BBY57191.1"/>
    <property type="molecule type" value="Genomic_DNA"/>
</dbReference>
<dbReference type="PROSITE" id="PS51318">
    <property type="entry name" value="TAT"/>
    <property type="match status" value="1"/>
</dbReference>
<evidence type="ECO:0000256" key="1">
    <source>
        <dbReference type="SAM" id="MobiDB-lite"/>
    </source>
</evidence>
<name>A0A7I7SLC2_9MYCO</name>
<accession>A0A7I7SLC2</accession>
<reference evidence="3 4" key="1">
    <citation type="journal article" date="2019" name="Emerg. Microbes Infect.">
        <title>Comprehensive subspecies identification of 175 nontuberculous mycobacteria species based on 7547 genomic profiles.</title>
        <authorList>
            <person name="Matsumoto Y."/>
            <person name="Kinjo T."/>
            <person name="Motooka D."/>
            <person name="Nabeya D."/>
            <person name="Jung N."/>
            <person name="Uechi K."/>
            <person name="Horii T."/>
            <person name="Iida T."/>
            <person name="Fujita J."/>
            <person name="Nakamura S."/>
        </authorList>
    </citation>
    <scope>NUCLEOTIDE SEQUENCE [LARGE SCALE GENOMIC DNA]</scope>
    <source>
        <strain evidence="3 4">JCM 30395</strain>
    </source>
</reference>
<evidence type="ECO:0000256" key="2">
    <source>
        <dbReference type="SAM" id="SignalP"/>
    </source>
</evidence>